<gene>
    <name evidence="6" type="ORF">BOTBODRAFT_30189</name>
</gene>
<dbReference type="InterPro" id="IPR020472">
    <property type="entry name" value="WD40_PAC1"/>
</dbReference>
<dbReference type="SMART" id="SM00320">
    <property type="entry name" value="WD40"/>
    <property type="match status" value="8"/>
</dbReference>
<feature type="region of interest" description="Disordered" evidence="5">
    <location>
        <begin position="918"/>
        <end position="972"/>
    </location>
</feature>
<feature type="region of interest" description="Disordered" evidence="5">
    <location>
        <begin position="484"/>
        <end position="554"/>
    </location>
</feature>
<feature type="compositionally biased region" description="Basic and acidic residues" evidence="5">
    <location>
        <begin position="40"/>
        <end position="49"/>
    </location>
</feature>
<evidence type="ECO:0000256" key="3">
    <source>
        <dbReference type="ARBA" id="ARBA00022737"/>
    </source>
</evidence>
<evidence type="ECO:0000313" key="7">
    <source>
        <dbReference type="Proteomes" id="UP000027195"/>
    </source>
</evidence>
<dbReference type="SUPFAM" id="SSF50978">
    <property type="entry name" value="WD40 repeat-like"/>
    <property type="match status" value="1"/>
</dbReference>
<feature type="repeat" description="WD" evidence="4">
    <location>
        <begin position="342"/>
        <end position="383"/>
    </location>
</feature>
<evidence type="ECO:0000256" key="4">
    <source>
        <dbReference type="PROSITE-ProRule" id="PRU00221"/>
    </source>
</evidence>
<feature type="region of interest" description="Disordered" evidence="5">
    <location>
        <begin position="1191"/>
        <end position="1213"/>
    </location>
</feature>
<dbReference type="Pfam" id="PF00400">
    <property type="entry name" value="WD40"/>
    <property type="match status" value="4"/>
</dbReference>
<dbReference type="OrthoDB" id="2421129at2759"/>
<dbReference type="Gene3D" id="2.130.10.10">
    <property type="entry name" value="YVTN repeat-like/Quinoprotein amine dehydrogenase"/>
    <property type="match status" value="2"/>
</dbReference>
<dbReference type="FunCoup" id="A0A067N0V1">
    <property type="interactions" value="610"/>
</dbReference>
<dbReference type="HOGENOM" id="CLU_002197_1_0_1"/>
<evidence type="ECO:0000313" key="6">
    <source>
        <dbReference type="EMBL" id="KDQ17381.1"/>
    </source>
</evidence>
<evidence type="ECO:0000256" key="1">
    <source>
        <dbReference type="ARBA" id="ARBA00006917"/>
    </source>
</evidence>
<dbReference type="InterPro" id="IPR036322">
    <property type="entry name" value="WD40_repeat_dom_sf"/>
</dbReference>
<keyword evidence="3" id="KW-0677">Repeat</keyword>
<feature type="compositionally biased region" description="Polar residues" evidence="5">
    <location>
        <begin position="918"/>
        <end position="948"/>
    </location>
</feature>
<accession>A0A067N0V1</accession>
<evidence type="ECO:0000256" key="5">
    <source>
        <dbReference type="SAM" id="MobiDB-lite"/>
    </source>
</evidence>
<dbReference type="Proteomes" id="UP000027195">
    <property type="component" value="Unassembled WGS sequence"/>
</dbReference>
<dbReference type="InParanoid" id="A0A067N0V1"/>
<organism evidence="6 7">
    <name type="scientific">Botryobasidium botryosum (strain FD-172 SS1)</name>
    <dbReference type="NCBI Taxonomy" id="930990"/>
    <lineage>
        <taxon>Eukaryota</taxon>
        <taxon>Fungi</taxon>
        <taxon>Dikarya</taxon>
        <taxon>Basidiomycota</taxon>
        <taxon>Agaricomycotina</taxon>
        <taxon>Agaricomycetes</taxon>
        <taxon>Cantharellales</taxon>
        <taxon>Botryobasidiaceae</taxon>
        <taxon>Botryobasidium</taxon>
    </lineage>
</organism>
<evidence type="ECO:0000256" key="2">
    <source>
        <dbReference type="ARBA" id="ARBA00022574"/>
    </source>
</evidence>
<feature type="region of interest" description="Disordered" evidence="5">
    <location>
        <begin position="852"/>
        <end position="894"/>
    </location>
</feature>
<keyword evidence="2 4" id="KW-0853">WD repeat</keyword>
<dbReference type="PRINTS" id="PR00320">
    <property type="entry name" value="GPROTEINBRPT"/>
</dbReference>
<dbReference type="Pfam" id="PF11816">
    <property type="entry name" value="DUF3337"/>
    <property type="match status" value="1"/>
</dbReference>
<dbReference type="STRING" id="930990.A0A067N0V1"/>
<dbReference type="PANTHER" id="PTHR19862">
    <property type="entry name" value="WD REPEAT-CONTAINING PROTEIN 48"/>
    <property type="match status" value="1"/>
</dbReference>
<feature type="repeat" description="WD" evidence="4">
    <location>
        <begin position="199"/>
        <end position="240"/>
    </location>
</feature>
<dbReference type="GO" id="GO:0043130">
    <property type="term" value="F:ubiquitin binding"/>
    <property type="evidence" value="ECO:0007669"/>
    <property type="project" value="TreeGrafter"/>
</dbReference>
<feature type="compositionally biased region" description="Low complexity" evidence="5">
    <location>
        <begin position="494"/>
        <end position="503"/>
    </location>
</feature>
<dbReference type="PROSITE" id="PS50082">
    <property type="entry name" value="WD_REPEATS_2"/>
    <property type="match status" value="3"/>
</dbReference>
<dbReference type="InterPro" id="IPR051246">
    <property type="entry name" value="WDR48"/>
</dbReference>
<comment type="similarity">
    <text evidence="1">Belongs to the WD repeat WDR48 family.</text>
</comment>
<dbReference type="InterPro" id="IPR021772">
    <property type="entry name" value="WDR48/Bun107"/>
</dbReference>
<dbReference type="EMBL" id="KL198024">
    <property type="protein sequence ID" value="KDQ17381.1"/>
    <property type="molecule type" value="Genomic_DNA"/>
</dbReference>
<dbReference type="PROSITE" id="PS50294">
    <property type="entry name" value="WD_REPEATS_REGION"/>
    <property type="match status" value="3"/>
</dbReference>
<dbReference type="InterPro" id="IPR019775">
    <property type="entry name" value="WD40_repeat_CS"/>
</dbReference>
<dbReference type="InterPro" id="IPR001680">
    <property type="entry name" value="WD40_rpt"/>
</dbReference>
<dbReference type="AlphaFoldDB" id="A0A067N0V1"/>
<name>A0A067N0V1_BOTB1</name>
<proteinExistence type="inferred from homology"/>
<feature type="repeat" description="WD" evidence="4">
    <location>
        <begin position="244"/>
        <end position="285"/>
    </location>
</feature>
<dbReference type="PROSITE" id="PS00678">
    <property type="entry name" value="WD_REPEATS_1"/>
    <property type="match status" value="1"/>
</dbReference>
<feature type="region of interest" description="Disordered" evidence="5">
    <location>
        <begin position="999"/>
        <end position="1039"/>
    </location>
</feature>
<protein>
    <submittedName>
        <fullName evidence="6">Uncharacterized protein</fullName>
    </submittedName>
</protein>
<dbReference type="PANTHER" id="PTHR19862:SF14">
    <property type="entry name" value="WD REPEAT-CONTAINING PROTEIN 48"/>
    <property type="match status" value="1"/>
</dbReference>
<reference evidence="7" key="1">
    <citation type="journal article" date="2014" name="Proc. Natl. Acad. Sci. U.S.A.">
        <title>Extensive sampling of basidiomycete genomes demonstrates inadequacy of the white-rot/brown-rot paradigm for wood decay fungi.</title>
        <authorList>
            <person name="Riley R."/>
            <person name="Salamov A.A."/>
            <person name="Brown D.W."/>
            <person name="Nagy L.G."/>
            <person name="Floudas D."/>
            <person name="Held B.W."/>
            <person name="Levasseur A."/>
            <person name="Lombard V."/>
            <person name="Morin E."/>
            <person name="Otillar R."/>
            <person name="Lindquist E.A."/>
            <person name="Sun H."/>
            <person name="LaButti K.M."/>
            <person name="Schmutz J."/>
            <person name="Jabbour D."/>
            <person name="Luo H."/>
            <person name="Baker S.E."/>
            <person name="Pisabarro A.G."/>
            <person name="Walton J.D."/>
            <person name="Blanchette R.A."/>
            <person name="Henrissat B."/>
            <person name="Martin F."/>
            <person name="Cullen D."/>
            <person name="Hibbett D.S."/>
            <person name="Grigoriev I.V."/>
        </authorList>
    </citation>
    <scope>NUCLEOTIDE SEQUENCE [LARGE SCALE GENOMIC DNA]</scope>
    <source>
        <strain evidence="7">FD-172 SS1</strain>
    </source>
</reference>
<feature type="region of interest" description="Disordered" evidence="5">
    <location>
        <begin position="1"/>
        <end position="60"/>
    </location>
</feature>
<dbReference type="InterPro" id="IPR015943">
    <property type="entry name" value="WD40/YVTN_repeat-like_dom_sf"/>
</dbReference>
<sequence length="1278" mass="138102">MATAHRVSYVIPTPAHTPPRLALPGLDAPRNGRSKPLVRPADRDPDGSARHRTFLRAPPHPQHRLGVSALALDTTTQLAGRHCPEGILYSGGRDGLLIAWELGIPTKPRARKYGLDERKGRALRNAWEVVTGWEDEEEYSDDAIDASADLDRLQLGLAPLSAYSRPQPEQVPIPYESQWEADVSQLDGVTPQSSFRQSVQSHTDWVNDIILCNYNQTVVSASSDGTVKAWNPHEATPSRSTYVLGRHMDYVRCLAHSHSQNWIASGSFDRTIKLWDLSASSTTNSLNPVPITSLSLPESNAGPKASIYALATDLAGSVIAAGSPEKVIRTWDPRARRRTGKLVGHTDNIRSILMSEDGKYLLSGSSDATIKLWSLTAQRCLHTFTYHTDSVWSLFSSHPNLEIFYSGDRSGLVCKVDIERCSDIPEGECVVVCRDSDEGINGIVGMDDAFIWTATGSSSIKRWKAPSRRALRLKDPIQFVEADVHSRDSPIPTPRRTTFTSSPPTSPTPYATFLRENRPLESPAPYNPDSPLPTHVSHPLSIRSLTPSDLNGAPSEPTLFGLPFSCHVRLAPPPSPYSPQAFSPRRIADADVATLYSAASVLSVPLGARSSASPFQTNRQAGFHPISERIPSLESAFRQGSMQDYVSSVPASATFAPQSRVPLPAEPADLAPDFERARYEERELAVDATALSAEPDDVISGTYGLVRSIILNDRIHALTVDMAGEVAIWDLIRGTCLGYYAKEDVESASQAGSARGTMGSTHERSPREALETVRERIEGDAVMGAWSTVDTRVGDLTVHLQEGRCFEAEVYSDELGYAGIKGFEDEHRLNIGKWVLSNLFAGFVQAVLDVHAPPDTTQPDQGSSPKDLQPSARRRRPDLSLTAKLNAGEVPNVMPAPTPAIIPVTPLVAKVAPTPISPLTSIGTSDIKSSSVSQGDGQNPSALSTSFPGSPPGVDTQNAATPHPKATPGAGLKENAVTDYFSIRTAKGIDAEDAAASLAFPSTPGGKLMGKIRNIGKTPKRPASGEEGAATPAPDSLEQSAVKVAKDSDRVLGEQRPSTALQSILSRPLNPPTLFDAPLLDLAPNTAVILSERTSDASGWTSIYQGLTSTMGNDLEALGSALPSWLLEYLLLDKAALPSPVKMTFQVLPWDGGGDPPPELLTNQARLTANRVLRVRKILVYIKEKYETVTSSNGKAPLSGSPPPPTTEDQSIPPVSISQALESTTSATRDQKPEELFELLCNDVVLPLNMTLAAVRQYMWRQYGELVLHYRLKAPQPG</sequence>
<dbReference type="CDD" id="cd00200">
    <property type="entry name" value="WD40"/>
    <property type="match status" value="1"/>
</dbReference>
<dbReference type="GO" id="GO:0000724">
    <property type="term" value="P:double-strand break repair via homologous recombination"/>
    <property type="evidence" value="ECO:0007669"/>
    <property type="project" value="TreeGrafter"/>
</dbReference>
<keyword evidence="7" id="KW-1185">Reference proteome</keyword>
<feature type="compositionally biased region" description="Polar residues" evidence="5">
    <location>
        <begin position="855"/>
        <end position="866"/>
    </location>
</feature>